<dbReference type="GO" id="GO:0004497">
    <property type="term" value="F:monooxygenase activity"/>
    <property type="evidence" value="ECO:0007669"/>
    <property type="project" value="UniProtKB-KW"/>
</dbReference>
<evidence type="ECO:0000256" key="6">
    <source>
        <dbReference type="ARBA" id="ARBA00023033"/>
    </source>
</evidence>
<evidence type="ECO:0000256" key="8">
    <source>
        <dbReference type="SAM" id="MobiDB-lite"/>
    </source>
</evidence>
<evidence type="ECO:0000256" key="2">
    <source>
        <dbReference type="ARBA" id="ARBA00022617"/>
    </source>
</evidence>
<sequence>MTIEDVATDDDRKKHRYHFDRHTPEYRLQFEKITEEMQSRCPMAWTDTYNGHWVAADSKHVFELARCPAVSNHHDITNETPFQGITIPKASRATVVRGGILEMDEPEHSVYRGALNPYLSPAAIKRWEPFVDEITRAALDEHIESGRIDFVEHLANVVPAVFTLAMMGIDLKKWNVYSEPTHASVYTPEHSVEREKINEQHREMGIDLINNMMEVRENPRPGLVNALMQLRIDGEPPPDMEILGNLGLIIGGGFDTTTALTAHALEWLGEHPDQRERLSRERDRLLHPATEEFLRFFTPAPGDGRTFSEDVEVEGQQFKQYERLWLSWAMANRDPSVFEKPNEVILDRKGNRHFSFGIGVHRCVGSNVARTVFKSMLTAVLDRMPDYVRPRGHRALRHDRGDPRHAQSARDLHAGQAARPGSRRNVGEAAASATNRNWRGRSPNARKAPSSPDRRRCAEGRGDEESVDQTTDRHVVFAER</sequence>
<dbReference type="InterPro" id="IPR036396">
    <property type="entry name" value="Cyt_P450_sf"/>
</dbReference>
<dbReference type="GO" id="GO:0020037">
    <property type="term" value="F:heme binding"/>
    <property type="evidence" value="ECO:0007669"/>
    <property type="project" value="InterPro"/>
</dbReference>
<dbReference type="InterPro" id="IPR002397">
    <property type="entry name" value="Cyt_P450_B"/>
</dbReference>
<keyword evidence="10" id="KW-1185">Reference proteome</keyword>
<dbReference type="PROSITE" id="PS00086">
    <property type="entry name" value="CYTOCHROME_P450"/>
    <property type="match status" value="1"/>
</dbReference>
<protein>
    <submittedName>
        <fullName evidence="9">Cytochrome P450</fullName>
    </submittedName>
</protein>
<gene>
    <name evidence="9" type="ORF">MCEL_48610</name>
</gene>
<keyword evidence="3 7" id="KW-0479">Metal-binding</keyword>
<dbReference type="AlphaFoldDB" id="A0A7I7RR85"/>
<dbReference type="GO" id="GO:0016705">
    <property type="term" value="F:oxidoreductase activity, acting on paired donors, with incorporation or reduction of molecular oxygen"/>
    <property type="evidence" value="ECO:0007669"/>
    <property type="project" value="InterPro"/>
</dbReference>
<evidence type="ECO:0000313" key="9">
    <source>
        <dbReference type="EMBL" id="BBY46566.1"/>
    </source>
</evidence>
<dbReference type="KEGG" id="mcee:MCEL_48610"/>
<keyword evidence="5 7" id="KW-0408">Iron</keyword>
<evidence type="ECO:0000256" key="1">
    <source>
        <dbReference type="ARBA" id="ARBA00010617"/>
    </source>
</evidence>
<proteinExistence type="inferred from homology"/>
<dbReference type="PRINTS" id="PR00359">
    <property type="entry name" value="BP450"/>
</dbReference>
<dbReference type="GO" id="GO:0005506">
    <property type="term" value="F:iron ion binding"/>
    <property type="evidence" value="ECO:0007669"/>
    <property type="project" value="InterPro"/>
</dbReference>
<evidence type="ECO:0000256" key="7">
    <source>
        <dbReference type="RuleBase" id="RU000461"/>
    </source>
</evidence>
<reference evidence="9 10" key="1">
    <citation type="journal article" date="2019" name="Emerg. Microbes Infect.">
        <title>Comprehensive subspecies identification of 175 nontuberculous mycobacteria species based on 7547 genomic profiles.</title>
        <authorList>
            <person name="Matsumoto Y."/>
            <person name="Kinjo T."/>
            <person name="Motooka D."/>
            <person name="Nabeya D."/>
            <person name="Jung N."/>
            <person name="Uechi K."/>
            <person name="Horii T."/>
            <person name="Iida T."/>
            <person name="Fujita J."/>
            <person name="Nakamura S."/>
        </authorList>
    </citation>
    <scope>NUCLEOTIDE SEQUENCE [LARGE SCALE GENOMIC DNA]</scope>
    <source>
        <strain evidence="9 10">JCM 18439</strain>
    </source>
</reference>
<dbReference type="PANTHER" id="PTHR46696:SF6">
    <property type="entry name" value="P450, PUTATIVE (EUROFUNG)-RELATED"/>
    <property type="match status" value="1"/>
</dbReference>
<keyword evidence="2 7" id="KW-0349">Heme</keyword>
<organism evidence="9 10">
    <name type="scientific">Mycolicibacterium celeriflavum</name>
    <name type="common">Mycobacterium celeriflavum</name>
    <dbReference type="NCBI Taxonomy" id="1249101"/>
    <lineage>
        <taxon>Bacteria</taxon>
        <taxon>Bacillati</taxon>
        <taxon>Actinomycetota</taxon>
        <taxon>Actinomycetes</taxon>
        <taxon>Mycobacteriales</taxon>
        <taxon>Mycobacteriaceae</taxon>
        <taxon>Mycolicibacterium</taxon>
    </lineage>
</organism>
<dbReference type="Pfam" id="PF00067">
    <property type="entry name" value="p450"/>
    <property type="match status" value="1"/>
</dbReference>
<keyword evidence="4 7" id="KW-0560">Oxidoreductase</keyword>
<dbReference type="InterPro" id="IPR017972">
    <property type="entry name" value="Cyt_P450_CS"/>
</dbReference>
<comment type="similarity">
    <text evidence="1 7">Belongs to the cytochrome P450 family.</text>
</comment>
<evidence type="ECO:0000256" key="3">
    <source>
        <dbReference type="ARBA" id="ARBA00022723"/>
    </source>
</evidence>
<dbReference type="PANTHER" id="PTHR46696">
    <property type="entry name" value="P450, PUTATIVE (EUROFUNG)-RELATED"/>
    <property type="match status" value="1"/>
</dbReference>
<dbReference type="InterPro" id="IPR001128">
    <property type="entry name" value="Cyt_P450"/>
</dbReference>
<feature type="compositionally biased region" description="Basic and acidic residues" evidence="8">
    <location>
        <begin position="398"/>
        <end position="413"/>
    </location>
</feature>
<dbReference type="SUPFAM" id="SSF48264">
    <property type="entry name" value="Cytochrome P450"/>
    <property type="match status" value="1"/>
</dbReference>
<keyword evidence="6 7" id="KW-0503">Monooxygenase</keyword>
<feature type="compositionally biased region" description="Basic and acidic residues" evidence="8">
    <location>
        <begin position="452"/>
        <end position="480"/>
    </location>
</feature>
<evidence type="ECO:0000313" key="10">
    <source>
        <dbReference type="Proteomes" id="UP000466431"/>
    </source>
</evidence>
<dbReference type="EMBL" id="AP022591">
    <property type="protein sequence ID" value="BBY46566.1"/>
    <property type="molecule type" value="Genomic_DNA"/>
</dbReference>
<feature type="region of interest" description="Disordered" evidence="8">
    <location>
        <begin position="391"/>
        <end position="480"/>
    </location>
</feature>
<name>A0A7I7RR85_MYCCF</name>
<evidence type="ECO:0000256" key="5">
    <source>
        <dbReference type="ARBA" id="ARBA00023004"/>
    </source>
</evidence>
<accession>A0A7I7RR85</accession>
<dbReference type="Gene3D" id="1.10.630.10">
    <property type="entry name" value="Cytochrome P450"/>
    <property type="match status" value="1"/>
</dbReference>
<evidence type="ECO:0000256" key="4">
    <source>
        <dbReference type="ARBA" id="ARBA00023002"/>
    </source>
</evidence>
<dbReference type="Proteomes" id="UP000466431">
    <property type="component" value="Chromosome"/>
</dbReference>